<dbReference type="EMBL" id="MK778457">
    <property type="protein sequence ID" value="QCW18515.1"/>
    <property type="molecule type" value="Genomic_DNA"/>
</dbReference>
<sequence length="223" mass="23441">MAYGAMIDYNGQTFVTPESTPFVLYSRTEAVATRDSAQYVSAVSRVYCPASYSAIGFIKCSWGAALGCSRQGDYIVFSGSAQGRNVPLFTITCYLFARFPQPIPKWGMAIWDASGTCILTNESKPLSDLVTIGTPGSGGGIYIDQTLSGSYAVMPRLMGATLVQVYIPGQQPVIVNVSAYTAANFNGSTTRIHAASNQSAGGSPAGYLNTGVAVTAINTAAYD</sequence>
<name>A0A4Y5NR97_9CAUD</name>
<reference evidence="1 2" key="1">
    <citation type="submission" date="2019-04" db="EMBL/GenBank/DDBJ databases">
        <authorList>
            <person name="Wang X."/>
        </authorList>
    </citation>
    <scope>NUCLEOTIDE SEQUENCE [LARGE SCALE GENOMIC DNA]</scope>
</reference>
<organism evidence="1 2">
    <name type="scientific">Escherichia phage vB_EcoS_W011D</name>
    <dbReference type="NCBI Taxonomy" id="2575323"/>
    <lineage>
        <taxon>Viruses</taxon>
        <taxon>Duplodnaviria</taxon>
        <taxon>Heunggongvirae</taxon>
        <taxon>Uroviricota</taxon>
        <taxon>Caudoviricetes</taxon>
        <taxon>Drexlerviridae</taxon>
        <taxon>Tempevirinae</taxon>
        <taxon>Changchunvirus</taxon>
        <taxon>Changchunvirus W011D</taxon>
    </lineage>
</organism>
<dbReference type="Proteomes" id="UP000306677">
    <property type="component" value="Segment"/>
</dbReference>
<accession>A0A4Y5NR97</accession>
<evidence type="ECO:0000313" key="2">
    <source>
        <dbReference type="Proteomes" id="UP000306677"/>
    </source>
</evidence>
<evidence type="ECO:0000313" key="1">
    <source>
        <dbReference type="EMBL" id="QCW18515.1"/>
    </source>
</evidence>
<proteinExistence type="predicted"/>
<keyword evidence="2" id="KW-1185">Reference proteome</keyword>
<protein>
    <submittedName>
        <fullName evidence="1">Uncharacterized protein</fullName>
    </submittedName>
</protein>
<gene>
    <name evidence="1" type="ORF">vBEcoSW011D_72</name>
</gene>